<proteinExistence type="predicted"/>
<sequence length="62" mass="7168">MNTIYQDSCVYSPEEPSVCWNRVPTPTRFPISNSLEEHPREYSMSDRNAIHQASLSTDWCCS</sequence>
<dbReference type="Proteomes" id="UP000076502">
    <property type="component" value="Unassembled WGS sequence"/>
</dbReference>
<dbReference type="AlphaFoldDB" id="A0A154PDD3"/>
<evidence type="ECO:0000313" key="1">
    <source>
        <dbReference type="EMBL" id="KZC09915.1"/>
    </source>
</evidence>
<dbReference type="EMBL" id="KQ434878">
    <property type="protein sequence ID" value="KZC09915.1"/>
    <property type="molecule type" value="Genomic_DNA"/>
</dbReference>
<organism evidence="1 2">
    <name type="scientific">Dufourea novaeangliae</name>
    <name type="common">Sweat bee</name>
    <dbReference type="NCBI Taxonomy" id="178035"/>
    <lineage>
        <taxon>Eukaryota</taxon>
        <taxon>Metazoa</taxon>
        <taxon>Ecdysozoa</taxon>
        <taxon>Arthropoda</taxon>
        <taxon>Hexapoda</taxon>
        <taxon>Insecta</taxon>
        <taxon>Pterygota</taxon>
        <taxon>Neoptera</taxon>
        <taxon>Endopterygota</taxon>
        <taxon>Hymenoptera</taxon>
        <taxon>Apocrita</taxon>
        <taxon>Aculeata</taxon>
        <taxon>Apoidea</taxon>
        <taxon>Anthophila</taxon>
        <taxon>Halictidae</taxon>
        <taxon>Rophitinae</taxon>
        <taxon>Dufourea</taxon>
    </lineage>
</organism>
<name>A0A154PDD3_DUFNO</name>
<reference evidence="1 2" key="1">
    <citation type="submission" date="2015-07" db="EMBL/GenBank/DDBJ databases">
        <title>The genome of Dufourea novaeangliae.</title>
        <authorList>
            <person name="Pan H."/>
            <person name="Kapheim K."/>
        </authorList>
    </citation>
    <scope>NUCLEOTIDE SEQUENCE [LARGE SCALE GENOMIC DNA]</scope>
    <source>
        <strain evidence="1">0120121106</strain>
        <tissue evidence="1">Whole body</tissue>
    </source>
</reference>
<evidence type="ECO:0000313" key="2">
    <source>
        <dbReference type="Proteomes" id="UP000076502"/>
    </source>
</evidence>
<accession>A0A154PDD3</accession>
<gene>
    <name evidence="1" type="ORF">WN55_00561</name>
</gene>
<protein>
    <submittedName>
        <fullName evidence="1">Uncharacterized protein</fullName>
    </submittedName>
</protein>
<keyword evidence="2" id="KW-1185">Reference proteome</keyword>